<evidence type="ECO:0000256" key="4">
    <source>
        <dbReference type="ARBA" id="ARBA00022603"/>
    </source>
</evidence>
<dbReference type="PROSITE" id="PS00374">
    <property type="entry name" value="MGMT"/>
    <property type="match status" value="1"/>
</dbReference>
<dbReference type="AlphaFoldDB" id="A0A840NC95"/>
<dbReference type="InterPro" id="IPR036388">
    <property type="entry name" value="WH-like_DNA-bd_sf"/>
</dbReference>
<evidence type="ECO:0000256" key="5">
    <source>
        <dbReference type="ARBA" id="ARBA00022679"/>
    </source>
</evidence>
<dbReference type="PANTHER" id="PTHR10815">
    <property type="entry name" value="METHYLATED-DNA--PROTEIN-CYSTEINE METHYLTRANSFERASE"/>
    <property type="match status" value="1"/>
</dbReference>
<keyword evidence="3 9" id="KW-0963">Cytoplasm</keyword>
<dbReference type="GO" id="GO:0005737">
    <property type="term" value="C:cytoplasm"/>
    <property type="evidence" value="ECO:0007669"/>
    <property type="project" value="UniProtKB-SubCell"/>
</dbReference>
<dbReference type="GO" id="GO:0006307">
    <property type="term" value="P:DNA alkylation repair"/>
    <property type="evidence" value="ECO:0007669"/>
    <property type="project" value="UniProtKB-UniRule"/>
</dbReference>
<dbReference type="InterPro" id="IPR023546">
    <property type="entry name" value="MGMT"/>
</dbReference>
<sequence length="165" mass="18167">MTTVHAVIDTPLGGLTLIARDGSLAAMHFDGGKHPPKEFGERADLPLFAEAQRQFEEYFERRRTEFDLPLAPRGKPFQLQVWELLKEIPYGETRTYGDLARRLGDVNYSQAVGAANGQNPLSVIVPCHRVIGADGSLTGYAGGLDRKRYLLALEEPAAVDAGRLF</sequence>
<feature type="domain" description="Methylguanine DNA methyltransferase ribonuclease-like" evidence="11">
    <location>
        <begin position="4"/>
        <end position="72"/>
    </location>
</feature>
<evidence type="ECO:0000259" key="11">
    <source>
        <dbReference type="Pfam" id="PF02870"/>
    </source>
</evidence>
<proteinExistence type="inferred from homology"/>
<accession>A0A840NC95</accession>
<comment type="catalytic activity">
    <reaction evidence="1 9">
        <text>a 4-O-methyl-thymidine in DNA + L-cysteinyl-[protein] = a thymidine in DNA + S-methyl-L-cysteinyl-[protein]</text>
        <dbReference type="Rhea" id="RHEA:53428"/>
        <dbReference type="Rhea" id="RHEA-COMP:10131"/>
        <dbReference type="Rhea" id="RHEA-COMP:10132"/>
        <dbReference type="Rhea" id="RHEA-COMP:13555"/>
        <dbReference type="Rhea" id="RHEA-COMP:13556"/>
        <dbReference type="ChEBI" id="CHEBI:29950"/>
        <dbReference type="ChEBI" id="CHEBI:82612"/>
        <dbReference type="ChEBI" id="CHEBI:137386"/>
        <dbReference type="ChEBI" id="CHEBI:137387"/>
        <dbReference type="EC" id="2.1.1.63"/>
    </reaction>
</comment>
<dbReference type="Gene3D" id="1.10.10.10">
    <property type="entry name" value="Winged helix-like DNA-binding domain superfamily/Winged helix DNA-binding domain"/>
    <property type="match status" value="1"/>
</dbReference>
<dbReference type="RefSeq" id="WP_184478944.1">
    <property type="nucleotide sequence ID" value="NZ_JACHIV010000001.1"/>
</dbReference>
<dbReference type="InterPro" id="IPR036217">
    <property type="entry name" value="MethylDNA_cys_MeTrfase_DNAb"/>
</dbReference>
<organism evidence="12 13">
    <name type="scientific">Saccharopolyspora gloriosae</name>
    <dbReference type="NCBI Taxonomy" id="455344"/>
    <lineage>
        <taxon>Bacteria</taxon>
        <taxon>Bacillati</taxon>
        <taxon>Actinomycetota</taxon>
        <taxon>Actinomycetes</taxon>
        <taxon>Pseudonocardiales</taxon>
        <taxon>Pseudonocardiaceae</taxon>
        <taxon>Saccharopolyspora</taxon>
    </lineage>
</organism>
<comment type="caution">
    <text evidence="12">The sequence shown here is derived from an EMBL/GenBank/DDBJ whole genome shotgun (WGS) entry which is preliminary data.</text>
</comment>
<dbReference type="SUPFAM" id="SSF53155">
    <property type="entry name" value="Methylated DNA-protein cysteine methyltransferase domain"/>
    <property type="match status" value="1"/>
</dbReference>
<keyword evidence="4 9" id="KW-0489">Methyltransferase</keyword>
<evidence type="ECO:0000256" key="9">
    <source>
        <dbReference type="HAMAP-Rule" id="MF_00772"/>
    </source>
</evidence>
<gene>
    <name evidence="12" type="ORF">BJ969_002322</name>
</gene>
<keyword evidence="5 9" id="KW-0808">Transferase</keyword>
<dbReference type="SUPFAM" id="SSF46767">
    <property type="entry name" value="Methylated DNA-protein cysteine methyltransferase, C-terminal domain"/>
    <property type="match status" value="1"/>
</dbReference>
<evidence type="ECO:0000256" key="8">
    <source>
        <dbReference type="ARBA" id="ARBA00049348"/>
    </source>
</evidence>
<comment type="miscellaneous">
    <text evidence="9">This enzyme catalyzes only one turnover and therefore is not strictly catalytic. According to one definition, an enzyme is a biocatalyst that acts repeatedly and over many reaction cycles.</text>
</comment>
<evidence type="ECO:0000313" key="12">
    <source>
        <dbReference type="EMBL" id="MBB5069234.1"/>
    </source>
</evidence>
<keyword evidence="7 9" id="KW-0234">DNA repair</keyword>
<comment type="catalytic activity">
    <reaction evidence="8 9">
        <text>a 6-O-methyl-2'-deoxyguanosine in DNA + L-cysteinyl-[protein] = S-methyl-L-cysteinyl-[protein] + a 2'-deoxyguanosine in DNA</text>
        <dbReference type="Rhea" id="RHEA:24000"/>
        <dbReference type="Rhea" id="RHEA-COMP:10131"/>
        <dbReference type="Rhea" id="RHEA-COMP:10132"/>
        <dbReference type="Rhea" id="RHEA-COMP:11367"/>
        <dbReference type="Rhea" id="RHEA-COMP:11368"/>
        <dbReference type="ChEBI" id="CHEBI:29950"/>
        <dbReference type="ChEBI" id="CHEBI:82612"/>
        <dbReference type="ChEBI" id="CHEBI:85445"/>
        <dbReference type="ChEBI" id="CHEBI:85448"/>
        <dbReference type="EC" id="2.1.1.63"/>
    </reaction>
</comment>
<dbReference type="NCBIfam" id="TIGR00589">
    <property type="entry name" value="ogt"/>
    <property type="match status" value="1"/>
</dbReference>
<comment type="function">
    <text evidence="9">Involved in the cellular defense against the biological effects of O6-methylguanine (O6-MeG) and O4-methylthymine (O4-MeT) in DNA. Repairs the methylated nucleobase in DNA by stoichiometrically transferring the methyl group to a cysteine residue in the enzyme. This is a suicide reaction: the enzyme is irreversibly inactivated.</text>
</comment>
<keyword evidence="6 9" id="KW-0227">DNA damage</keyword>
<dbReference type="InterPro" id="IPR008332">
    <property type="entry name" value="MethylG_MeTrfase_N"/>
</dbReference>
<dbReference type="GO" id="GO:0003908">
    <property type="term" value="F:methylated-DNA-[protein]-cysteine S-methyltransferase activity"/>
    <property type="evidence" value="ECO:0007669"/>
    <property type="project" value="UniProtKB-UniRule"/>
</dbReference>
<evidence type="ECO:0000256" key="2">
    <source>
        <dbReference type="ARBA" id="ARBA00008711"/>
    </source>
</evidence>
<feature type="active site" description="Nucleophile; methyl group acceptor" evidence="9">
    <location>
        <position position="127"/>
    </location>
</feature>
<dbReference type="InterPro" id="IPR014048">
    <property type="entry name" value="MethylDNA_cys_MeTrfase_DNA-bd"/>
</dbReference>
<dbReference type="GO" id="GO:0032259">
    <property type="term" value="P:methylation"/>
    <property type="evidence" value="ECO:0007669"/>
    <property type="project" value="UniProtKB-KW"/>
</dbReference>
<dbReference type="EMBL" id="JACHIV010000001">
    <property type="protein sequence ID" value="MBB5069234.1"/>
    <property type="molecule type" value="Genomic_DNA"/>
</dbReference>
<dbReference type="Pfam" id="PF01035">
    <property type="entry name" value="DNA_binding_1"/>
    <property type="match status" value="1"/>
</dbReference>
<evidence type="ECO:0000313" key="13">
    <source>
        <dbReference type="Proteomes" id="UP000580474"/>
    </source>
</evidence>
<evidence type="ECO:0000256" key="7">
    <source>
        <dbReference type="ARBA" id="ARBA00023204"/>
    </source>
</evidence>
<evidence type="ECO:0000256" key="1">
    <source>
        <dbReference type="ARBA" id="ARBA00001286"/>
    </source>
</evidence>
<dbReference type="InterPro" id="IPR036631">
    <property type="entry name" value="MGMT_N_sf"/>
</dbReference>
<evidence type="ECO:0000256" key="3">
    <source>
        <dbReference type="ARBA" id="ARBA00022490"/>
    </source>
</evidence>
<dbReference type="InterPro" id="IPR001497">
    <property type="entry name" value="MethylDNA_cys_MeTrfase_AS"/>
</dbReference>
<reference evidence="12 13" key="1">
    <citation type="submission" date="2020-08" db="EMBL/GenBank/DDBJ databases">
        <title>Sequencing the genomes of 1000 actinobacteria strains.</title>
        <authorList>
            <person name="Klenk H.-P."/>
        </authorList>
    </citation>
    <scope>NUCLEOTIDE SEQUENCE [LARGE SCALE GENOMIC DNA]</scope>
    <source>
        <strain evidence="12 13">DSM 45582</strain>
    </source>
</reference>
<dbReference type="EC" id="2.1.1.63" evidence="9"/>
<protein>
    <recommendedName>
        <fullName evidence="9">Methylated-DNA--protein-cysteine methyltransferase</fullName>
        <ecNumber evidence="9">2.1.1.63</ecNumber>
    </recommendedName>
    <alternativeName>
        <fullName evidence="9">6-O-methylguanine-DNA methyltransferase</fullName>
        <shortName evidence="9">MGMT</shortName>
    </alternativeName>
    <alternativeName>
        <fullName evidence="9">O-6-methylguanine-DNA-alkyltransferase</fullName>
    </alternativeName>
</protein>
<dbReference type="FunFam" id="1.10.10.10:FF:000214">
    <property type="entry name" value="Methylated-DNA--protein-cysteine methyltransferase"/>
    <property type="match status" value="1"/>
</dbReference>
<dbReference type="PANTHER" id="PTHR10815:SF5">
    <property type="entry name" value="METHYLATED-DNA--PROTEIN-CYSTEINE METHYLTRANSFERASE"/>
    <property type="match status" value="1"/>
</dbReference>
<dbReference type="Gene3D" id="3.30.160.70">
    <property type="entry name" value="Methylated DNA-protein cysteine methyltransferase domain"/>
    <property type="match status" value="1"/>
</dbReference>
<name>A0A840NC95_9PSEU</name>
<comment type="similarity">
    <text evidence="2 9">Belongs to the MGMT family.</text>
</comment>
<comment type="subcellular location">
    <subcellularLocation>
        <location evidence="9">Cytoplasm</location>
    </subcellularLocation>
</comment>
<feature type="domain" description="Methylated-DNA-[protein]-cysteine S-methyltransferase DNA binding" evidence="10">
    <location>
        <begin position="76"/>
        <end position="155"/>
    </location>
</feature>
<dbReference type="CDD" id="cd06445">
    <property type="entry name" value="ATase"/>
    <property type="match status" value="1"/>
</dbReference>
<evidence type="ECO:0000259" key="10">
    <source>
        <dbReference type="Pfam" id="PF01035"/>
    </source>
</evidence>
<dbReference type="HAMAP" id="MF_00772">
    <property type="entry name" value="OGT"/>
    <property type="match status" value="1"/>
</dbReference>
<dbReference type="Pfam" id="PF02870">
    <property type="entry name" value="Methyltransf_1N"/>
    <property type="match status" value="1"/>
</dbReference>
<evidence type="ECO:0000256" key="6">
    <source>
        <dbReference type="ARBA" id="ARBA00022763"/>
    </source>
</evidence>
<keyword evidence="13" id="KW-1185">Reference proteome</keyword>
<dbReference type="Proteomes" id="UP000580474">
    <property type="component" value="Unassembled WGS sequence"/>
</dbReference>